<feature type="domain" description="Histidine kinase" evidence="7">
    <location>
        <begin position="309"/>
        <end position="500"/>
    </location>
</feature>
<evidence type="ECO:0000256" key="2">
    <source>
        <dbReference type="ARBA" id="ARBA00012438"/>
    </source>
</evidence>
<dbReference type="SMART" id="SM00091">
    <property type="entry name" value="PAS"/>
    <property type="match status" value="1"/>
</dbReference>
<dbReference type="Gene3D" id="3.30.565.10">
    <property type="entry name" value="Histidine kinase-like ATPase, C-terminal domain"/>
    <property type="match status" value="1"/>
</dbReference>
<evidence type="ECO:0000259" key="8">
    <source>
        <dbReference type="PROSITE" id="PS50112"/>
    </source>
</evidence>
<dbReference type="InterPro" id="IPR000014">
    <property type="entry name" value="PAS"/>
</dbReference>
<comment type="catalytic activity">
    <reaction evidence="1">
        <text>ATP + protein L-histidine = ADP + protein N-phospho-L-histidine.</text>
        <dbReference type="EC" id="2.7.13.3"/>
    </reaction>
</comment>
<accession>A0A3A6Q0H0</accession>
<dbReference type="PANTHER" id="PTHR43711:SF1">
    <property type="entry name" value="HISTIDINE KINASE 1"/>
    <property type="match status" value="1"/>
</dbReference>
<dbReference type="OrthoDB" id="340978at2157"/>
<dbReference type="Proteomes" id="UP000281564">
    <property type="component" value="Unassembled WGS sequence"/>
</dbReference>
<gene>
    <name evidence="9" type="ORF">DP106_06845</name>
</gene>
<dbReference type="SUPFAM" id="SSF47384">
    <property type="entry name" value="Homodimeric domain of signal transducing histidine kinase"/>
    <property type="match status" value="1"/>
</dbReference>
<dbReference type="InterPro" id="IPR003661">
    <property type="entry name" value="HisK_dim/P_dom"/>
</dbReference>
<feature type="compositionally biased region" description="Basic and acidic residues" evidence="6">
    <location>
        <begin position="145"/>
        <end position="157"/>
    </location>
</feature>
<sequence>MPASIRVLYIGDVTAGSTSSPLADRDPFDVVSTDSVAEGCAWLSANAADCIVLSHRVVTEAANTALNRLWNAAPGCPRLLAPPPVVVEGEDAATTGDEDDLPPNHTMTLAERIHAVVNGTATTDRVTPTHEDTDTQTPNDHRHKPVDDNGTTHDDKSGAATPVPAYRSLIEDVLAISSVGIFVLDDDFSVVWVNDGIEEYFGVDREEILRKDKRRLISTELKHIFAEPDRFAETVCATYDDNTYAEQFTCHVVGDDSRDDRWLEHSSYPIPDGPYAGGRIEHYVDITEQRATQQRLEAQNERLAEFASIASHDLRNPLHVVGSSLELAEETGEAEHFERAERAVDRMEQLIDDLLVLATQGEEVDDAEAVSLETVARECWAHLSTESASLNVETARTFTADRSRLRQLLENLFRNSVDHADVAVTITVGDCDGGFFVADNGPGVPADDREAILERGHTTRREGTGLGLYIVSEIAAAHGWGVEVADSKTGGFRIEITGVE</sequence>
<evidence type="ECO:0000313" key="9">
    <source>
        <dbReference type="EMBL" id="RJX50182.1"/>
    </source>
</evidence>
<dbReference type="SMART" id="SM00387">
    <property type="entry name" value="HATPase_c"/>
    <property type="match status" value="1"/>
</dbReference>
<dbReference type="SUPFAM" id="SSF55874">
    <property type="entry name" value="ATPase domain of HSP90 chaperone/DNA topoisomerase II/histidine kinase"/>
    <property type="match status" value="1"/>
</dbReference>
<keyword evidence="3" id="KW-0808">Transferase</keyword>
<comment type="caution">
    <text evidence="9">The sequence shown here is derived from an EMBL/GenBank/DDBJ whole genome shotgun (WGS) entry which is preliminary data.</text>
</comment>
<proteinExistence type="predicted"/>
<keyword evidence="4" id="KW-0418">Kinase</keyword>
<dbReference type="InterPro" id="IPR013656">
    <property type="entry name" value="PAS_4"/>
</dbReference>
<dbReference type="CDD" id="cd00130">
    <property type="entry name" value="PAS"/>
    <property type="match status" value="1"/>
</dbReference>
<evidence type="ECO:0000256" key="1">
    <source>
        <dbReference type="ARBA" id="ARBA00000085"/>
    </source>
</evidence>
<dbReference type="Pfam" id="PF00512">
    <property type="entry name" value="HisKA"/>
    <property type="match status" value="1"/>
</dbReference>
<organism evidence="9 10">
    <name type="scientific">Halonotius pteroides</name>
    <dbReference type="NCBI Taxonomy" id="268735"/>
    <lineage>
        <taxon>Archaea</taxon>
        <taxon>Methanobacteriati</taxon>
        <taxon>Methanobacteriota</taxon>
        <taxon>Stenosarchaea group</taxon>
        <taxon>Halobacteria</taxon>
        <taxon>Halobacteriales</taxon>
        <taxon>Haloferacaceae</taxon>
        <taxon>Halonotius</taxon>
    </lineage>
</organism>
<dbReference type="SUPFAM" id="SSF55785">
    <property type="entry name" value="PYP-like sensor domain (PAS domain)"/>
    <property type="match status" value="1"/>
</dbReference>
<keyword evidence="5" id="KW-0902">Two-component regulatory system</keyword>
<evidence type="ECO:0000313" key="10">
    <source>
        <dbReference type="Proteomes" id="UP000281564"/>
    </source>
</evidence>
<dbReference type="InterPro" id="IPR005467">
    <property type="entry name" value="His_kinase_dom"/>
</dbReference>
<dbReference type="PROSITE" id="PS50112">
    <property type="entry name" value="PAS"/>
    <property type="match status" value="1"/>
</dbReference>
<dbReference type="InterPro" id="IPR050736">
    <property type="entry name" value="Sensor_HK_Regulatory"/>
</dbReference>
<dbReference type="InterPro" id="IPR003594">
    <property type="entry name" value="HATPase_dom"/>
</dbReference>
<keyword evidence="10" id="KW-1185">Reference proteome</keyword>
<dbReference type="GO" id="GO:0000155">
    <property type="term" value="F:phosphorelay sensor kinase activity"/>
    <property type="evidence" value="ECO:0007669"/>
    <property type="project" value="InterPro"/>
</dbReference>
<evidence type="ECO:0000256" key="6">
    <source>
        <dbReference type="SAM" id="MobiDB-lite"/>
    </source>
</evidence>
<dbReference type="CDD" id="cd00082">
    <property type="entry name" value="HisKA"/>
    <property type="match status" value="1"/>
</dbReference>
<dbReference type="Gene3D" id="3.30.450.20">
    <property type="entry name" value="PAS domain"/>
    <property type="match status" value="1"/>
</dbReference>
<evidence type="ECO:0000256" key="3">
    <source>
        <dbReference type="ARBA" id="ARBA00022679"/>
    </source>
</evidence>
<dbReference type="PANTHER" id="PTHR43711">
    <property type="entry name" value="TWO-COMPONENT HISTIDINE KINASE"/>
    <property type="match status" value="1"/>
</dbReference>
<dbReference type="InterPro" id="IPR036097">
    <property type="entry name" value="HisK_dim/P_sf"/>
</dbReference>
<evidence type="ECO:0000256" key="5">
    <source>
        <dbReference type="ARBA" id="ARBA00023012"/>
    </source>
</evidence>
<dbReference type="AlphaFoldDB" id="A0A3A6Q0H0"/>
<dbReference type="Pfam" id="PF08448">
    <property type="entry name" value="PAS_4"/>
    <property type="match status" value="1"/>
</dbReference>
<dbReference type="Gene3D" id="1.10.287.130">
    <property type="match status" value="1"/>
</dbReference>
<name>A0A3A6Q0H0_9EURY</name>
<dbReference type="Pfam" id="PF02518">
    <property type="entry name" value="HATPase_c"/>
    <property type="match status" value="1"/>
</dbReference>
<protein>
    <recommendedName>
        <fullName evidence="2">histidine kinase</fullName>
        <ecNumber evidence="2">2.7.13.3</ecNumber>
    </recommendedName>
</protein>
<feature type="domain" description="PAS" evidence="8">
    <location>
        <begin position="166"/>
        <end position="211"/>
    </location>
</feature>
<evidence type="ECO:0000256" key="4">
    <source>
        <dbReference type="ARBA" id="ARBA00022777"/>
    </source>
</evidence>
<evidence type="ECO:0000259" key="7">
    <source>
        <dbReference type="PROSITE" id="PS50109"/>
    </source>
</evidence>
<dbReference type="SMART" id="SM00388">
    <property type="entry name" value="HisKA"/>
    <property type="match status" value="1"/>
</dbReference>
<dbReference type="InterPro" id="IPR035965">
    <property type="entry name" value="PAS-like_dom_sf"/>
</dbReference>
<dbReference type="EC" id="2.7.13.3" evidence="2"/>
<dbReference type="RefSeq" id="WP_120084267.1">
    <property type="nucleotide sequence ID" value="NZ_QMDW01000007.1"/>
</dbReference>
<dbReference type="InterPro" id="IPR036890">
    <property type="entry name" value="HATPase_C_sf"/>
</dbReference>
<dbReference type="PROSITE" id="PS50109">
    <property type="entry name" value="HIS_KIN"/>
    <property type="match status" value="1"/>
</dbReference>
<dbReference type="EMBL" id="QMDW01000007">
    <property type="protein sequence ID" value="RJX50182.1"/>
    <property type="molecule type" value="Genomic_DNA"/>
</dbReference>
<reference evidence="9 10" key="1">
    <citation type="submission" date="2018-06" db="EMBL/GenBank/DDBJ databases">
        <title>Halonotius sp. F13-13 a new haloarchaeeon isolated from a solar saltern from Isla Cristina, Huelva, Spain.</title>
        <authorList>
            <person name="Duran-Viseras A."/>
            <person name="Sanchez-Porro C."/>
            <person name="Ventosa A."/>
        </authorList>
    </citation>
    <scope>NUCLEOTIDE SEQUENCE [LARGE SCALE GENOMIC DNA]</scope>
    <source>
        <strain evidence="9 10">CECT 7525</strain>
    </source>
</reference>
<feature type="region of interest" description="Disordered" evidence="6">
    <location>
        <begin position="121"/>
        <end position="160"/>
    </location>
</feature>